<dbReference type="KEGG" id="bman:114252443"/>
<evidence type="ECO:0000256" key="2">
    <source>
        <dbReference type="SAM" id="Phobius"/>
    </source>
</evidence>
<organism evidence="3 4">
    <name type="scientific">Bombyx mandarina</name>
    <name type="common">Wild silk moth</name>
    <name type="synonym">Wild silkworm</name>
    <dbReference type="NCBI Taxonomy" id="7092"/>
    <lineage>
        <taxon>Eukaryota</taxon>
        <taxon>Metazoa</taxon>
        <taxon>Ecdysozoa</taxon>
        <taxon>Arthropoda</taxon>
        <taxon>Hexapoda</taxon>
        <taxon>Insecta</taxon>
        <taxon>Pterygota</taxon>
        <taxon>Neoptera</taxon>
        <taxon>Endopterygota</taxon>
        <taxon>Lepidoptera</taxon>
        <taxon>Glossata</taxon>
        <taxon>Ditrysia</taxon>
        <taxon>Bombycoidea</taxon>
        <taxon>Bombycidae</taxon>
        <taxon>Bombycinae</taxon>
        <taxon>Bombyx</taxon>
    </lineage>
</organism>
<feature type="non-terminal residue" evidence="4">
    <location>
        <position position="239"/>
    </location>
</feature>
<dbReference type="AlphaFoldDB" id="A0A6J2KK56"/>
<proteinExistence type="predicted"/>
<dbReference type="Proteomes" id="UP000504629">
    <property type="component" value="Unplaced"/>
</dbReference>
<dbReference type="RefSeq" id="XP_028042721.1">
    <property type="nucleotide sequence ID" value="XM_028186920.1"/>
</dbReference>
<evidence type="ECO:0000313" key="4">
    <source>
        <dbReference type="RefSeq" id="XP_028042721.1"/>
    </source>
</evidence>
<dbReference type="GeneID" id="114252443"/>
<accession>A0A6J2KK56</accession>
<dbReference type="OrthoDB" id="7472621at2759"/>
<evidence type="ECO:0000256" key="1">
    <source>
        <dbReference type="SAM" id="MobiDB-lite"/>
    </source>
</evidence>
<keyword evidence="2" id="KW-0472">Membrane</keyword>
<protein>
    <submittedName>
        <fullName evidence="4">Uncharacterized protein LOC114252443</fullName>
    </submittedName>
</protein>
<evidence type="ECO:0000313" key="3">
    <source>
        <dbReference type="Proteomes" id="UP000504629"/>
    </source>
</evidence>
<sequence>MAVDPDQIYKALRPVPEFDGNPNILTRFIRICDQIVTQYIRTDPGNELNNLSLINGILNKITGPAARTINSNGIPENWLGIRTALINNFSDQRDETALYNDLSLLTLANNNDQINGQPLKITEIPKDAKITGPIRPHIKLTSLNLEKIHQIQDDIIQQHPVDLEQSDVTNQALFHRTIPFYGALCGAIVLAVVIAVHRHKSCNITLEKKPREETSKFHPYESPEEPQKKDRIPVWRVAI</sequence>
<keyword evidence="2" id="KW-1133">Transmembrane helix</keyword>
<name>A0A6J2KK56_BOMMA</name>
<keyword evidence="2" id="KW-0812">Transmembrane</keyword>
<keyword evidence="3" id="KW-1185">Reference proteome</keyword>
<feature type="transmembrane region" description="Helical" evidence="2">
    <location>
        <begin position="178"/>
        <end position="196"/>
    </location>
</feature>
<feature type="region of interest" description="Disordered" evidence="1">
    <location>
        <begin position="210"/>
        <end position="232"/>
    </location>
</feature>
<reference evidence="4" key="1">
    <citation type="submission" date="2025-08" db="UniProtKB">
        <authorList>
            <consortium name="RefSeq"/>
        </authorList>
    </citation>
    <scope>IDENTIFICATION</scope>
    <source>
        <tissue evidence="4">Silk gland</tissue>
    </source>
</reference>
<gene>
    <name evidence="4" type="primary">LOC114252443</name>
</gene>